<comment type="subcellular location">
    <subcellularLocation>
        <location evidence="1">Cell membrane</location>
        <topology evidence="1">Multi-pass membrane protein</topology>
    </subcellularLocation>
</comment>
<keyword evidence="12" id="KW-1185">Reference proteome</keyword>
<dbReference type="EMBL" id="BAABBN010000012">
    <property type="protein sequence ID" value="GAA3934832.1"/>
    <property type="molecule type" value="Genomic_DNA"/>
</dbReference>
<gene>
    <name evidence="11" type="ORF">GCM10022277_34230</name>
</gene>
<evidence type="ECO:0000259" key="10">
    <source>
        <dbReference type="Pfam" id="PF12704"/>
    </source>
</evidence>
<dbReference type="PANTHER" id="PTHR30489:SF0">
    <property type="entry name" value="LIPOPROTEIN-RELEASING SYSTEM TRANSMEMBRANE PROTEIN LOLE"/>
    <property type="match status" value="1"/>
</dbReference>
<dbReference type="InterPro" id="IPR025857">
    <property type="entry name" value="MacB_PCD"/>
</dbReference>
<keyword evidence="4" id="KW-1003">Cell membrane</keyword>
<dbReference type="InterPro" id="IPR011925">
    <property type="entry name" value="LolCE_TM"/>
</dbReference>
<comment type="similarity">
    <text evidence="2">Belongs to the ABC-4 integral membrane protein family. LolC/E subfamily.</text>
</comment>
<proteinExistence type="inferred from homology"/>
<comment type="caution">
    <text evidence="11">The sequence shown here is derived from an EMBL/GenBank/DDBJ whole genome shotgun (WGS) entry which is preliminary data.</text>
</comment>
<evidence type="ECO:0000256" key="1">
    <source>
        <dbReference type="ARBA" id="ARBA00004651"/>
    </source>
</evidence>
<evidence type="ECO:0000256" key="4">
    <source>
        <dbReference type="ARBA" id="ARBA00022475"/>
    </source>
</evidence>
<evidence type="ECO:0000256" key="2">
    <source>
        <dbReference type="ARBA" id="ARBA00005236"/>
    </source>
</evidence>
<keyword evidence="11" id="KW-0449">Lipoprotein</keyword>
<keyword evidence="7 8" id="KW-0472">Membrane</keyword>
<dbReference type="Proteomes" id="UP001501565">
    <property type="component" value="Unassembled WGS sequence"/>
</dbReference>
<protein>
    <submittedName>
        <fullName evidence="11">Lipoprotein-releasing ABC transporter permease subunit</fullName>
    </submittedName>
</protein>
<keyword evidence="3" id="KW-0813">Transport</keyword>
<evidence type="ECO:0000256" key="6">
    <source>
        <dbReference type="ARBA" id="ARBA00022989"/>
    </source>
</evidence>
<feature type="transmembrane region" description="Helical" evidence="8">
    <location>
        <begin position="236"/>
        <end position="260"/>
    </location>
</feature>
<feature type="domain" description="MacB-like periplasmic core" evidence="10">
    <location>
        <begin position="1"/>
        <end position="195"/>
    </location>
</feature>
<dbReference type="Pfam" id="PF02687">
    <property type="entry name" value="FtsX"/>
    <property type="match status" value="1"/>
</dbReference>
<feature type="transmembrane region" description="Helical" evidence="8">
    <location>
        <begin position="281"/>
        <end position="310"/>
    </location>
</feature>
<evidence type="ECO:0000259" key="9">
    <source>
        <dbReference type="Pfam" id="PF02687"/>
    </source>
</evidence>
<evidence type="ECO:0000313" key="11">
    <source>
        <dbReference type="EMBL" id="GAA3934832.1"/>
    </source>
</evidence>
<sequence length="379" mass="41064">MLGVAVLITVLSVMNGFDQELRSRILGMVPHATITEQGGMRDWEMIAEQVNQHEDVIGVAPFINAEGMLTHQGNVKGALITGIDPQYETDVSIVGNHIKEGSLEDLEGGRFGIVLGELLARQLGAIIGDKVTLVLPEASLSPAGVMPRLKRFTVVGIFKVGADLDASAAYIHINDGARLFRLGDAVHGVRLKLNDLFEAPYVAWRLASDLPGRFYASSWVRSHGNLFQAIQMEKKMIGLLLLMIVAVAAFNIVSTLIIMVTEKQSDIAILRTMGASPATIMGIFVVQGFLIGLVGTLLGTTLGVILALTVTDIVSGIESLFNVQFLNENVYFISYLPSQLRWEDVGFISVAALVLSLLATLYPAYRASKIQPAEALRYD</sequence>
<dbReference type="InterPro" id="IPR003838">
    <property type="entry name" value="ABC3_permease_C"/>
</dbReference>
<evidence type="ECO:0000256" key="8">
    <source>
        <dbReference type="SAM" id="Phobius"/>
    </source>
</evidence>
<accession>A0ABP7N1R8</accession>
<name>A0ABP7N1R8_9GAMM</name>
<keyword evidence="6 8" id="KW-1133">Transmembrane helix</keyword>
<dbReference type="PANTHER" id="PTHR30489">
    <property type="entry name" value="LIPOPROTEIN-RELEASING SYSTEM TRANSMEMBRANE PROTEIN LOLE"/>
    <property type="match status" value="1"/>
</dbReference>
<dbReference type="Pfam" id="PF12704">
    <property type="entry name" value="MacB_PCD"/>
    <property type="match status" value="1"/>
</dbReference>
<evidence type="ECO:0000256" key="3">
    <source>
        <dbReference type="ARBA" id="ARBA00022448"/>
    </source>
</evidence>
<dbReference type="NCBIfam" id="TIGR02212">
    <property type="entry name" value="lolCE"/>
    <property type="match status" value="1"/>
</dbReference>
<evidence type="ECO:0000313" key="12">
    <source>
        <dbReference type="Proteomes" id="UP001501565"/>
    </source>
</evidence>
<evidence type="ECO:0000256" key="7">
    <source>
        <dbReference type="ARBA" id="ARBA00023136"/>
    </source>
</evidence>
<organism evidence="11 12">
    <name type="scientific">Litoribacillus peritrichatus</name>
    <dbReference type="NCBI Taxonomy" id="718191"/>
    <lineage>
        <taxon>Bacteria</taxon>
        <taxon>Pseudomonadati</taxon>
        <taxon>Pseudomonadota</taxon>
        <taxon>Gammaproteobacteria</taxon>
        <taxon>Oceanospirillales</taxon>
        <taxon>Oceanospirillaceae</taxon>
        <taxon>Litoribacillus</taxon>
    </lineage>
</organism>
<feature type="transmembrane region" description="Helical" evidence="8">
    <location>
        <begin position="345"/>
        <end position="365"/>
    </location>
</feature>
<feature type="domain" description="ABC3 transporter permease C-terminal" evidence="9">
    <location>
        <begin position="239"/>
        <end position="372"/>
    </location>
</feature>
<reference evidence="12" key="1">
    <citation type="journal article" date="2019" name="Int. J. Syst. Evol. Microbiol.">
        <title>The Global Catalogue of Microorganisms (GCM) 10K type strain sequencing project: providing services to taxonomists for standard genome sequencing and annotation.</title>
        <authorList>
            <consortium name="The Broad Institute Genomics Platform"/>
            <consortium name="The Broad Institute Genome Sequencing Center for Infectious Disease"/>
            <person name="Wu L."/>
            <person name="Ma J."/>
        </authorList>
    </citation>
    <scope>NUCLEOTIDE SEQUENCE [LARGE SCALE GENOMIC DNA]</scope>
    <source>
        <strain evidence="12">JCM 17551</strain>
    </source>
</reference>
<dbReference type="InterPro" id="IPR051447">
    <property type="entry name" value="Lipoprotein-release_system"/>
</dbReference>
<keyword evidence="5 8" id="KW-0812">Transmembrane</keyword>
<evidence type="ECO:0000256" key="5">
    <source>
        <dbReference type="ARBA" id="ARBA00022692"/>
    </source>
</evidence>